<feature type="transmembrane region" description="Helical" evidence="1">
    <location>
        <begin position="69"/>
        <end position="88"/>
    </location>
</feature>
<reference evidence="3 6" key="3">
    <citation type="submission" date="2018-07" db="EMBL/GenBank/DDBJ databases">
        <title>Leeuwenhoekiella genomics.</title>
        <authorList>
            <person name="Tahon G."/>
            <person name="Willems A."/>
        </authorList>
    </citation>
    <scope>NUCLEOTIDE SEQUENCE [LARGE SCALE GENOMIC DNA]</scope>
    <source>
        <strain evidence="3 6">LMG 24856</strain>
    </source>
</reference>
<dbReference type="InterPro" id="IPR036691">
    <property type="entry name" value="Endo/exonu/phosph_ase_sf"/>
</dbReference>
<feature type="domain" description="Endonuclease/exonuclease/phosphatase" evidence="2">
    <location>
        <begin position="129"/>
        <end position="332"/>
    </location>
</feature>
<keyword evidence="6" id="KW-1185">Reference proteome</keyword>
<keyword evidence="1" id="KW-0472">Membrane</keyword>
<dbReference type="CDD" id="cd09084">
    <property type="entry name" value="EEP-2"/>
    <property type="match status" value="1"/>
</dbReference>
<feature type="transmembrane region" description="Helical" evidence="1">
    <location>
        <begin position="12"/>
        <end position="29"/>
    </location>
</feature>
<dbReference type="RefSeq" id="WP_072981948.1">
    <property type="nucleotide sequence ID" value="NZ_FQXT01000003.1"/>
</dbReference>
<proteinExistence type="predicted"/>
<keyword evidence="1" id="KW-1133">Transmembrane helix</keyword>
<protein>
    <submittedName>
        <fullName evidence="3">Endonuclease/exonuclease/phosphatase family metal-dependent hydrolase</fullName>
    </submittedName>
    <submittedName>
        <fullName evidence="4">Metal-dependent hydrolase, endonuclease/exonuclease/phosphatase family</fullName>
    </submittedName>
</protein>
<dbReference type="EMBL" id="FQXT01000003">
    <property type="protein sequence ID" value="SHH99725.1"/>
    <property type="molecule type" value="Genomic_DNA"/>
</dbReference>
<evidence type="ECO:0000313" key="3">
    <source>
        <dbReference type="EMBL" id="RXG30075.1"/>
    </source>
</evidence>
<sequence length="341" mass="38919">MKNLNLWNKFVFLINSVFALLLLVGYLLPYYPPKIFPPIAVLTLIIPVLIAVNLAFAVYWLLLFKRQMLLSILVLGLWMLHNTTLYKIESGTLPAELESSEHQISLLTYNAHVFRSESFSRDTIQAGNEALVSQANPDIVCYQEFSNHGAPDLNYPYHYFGVNANTRSSLQAIYSKYKIINQGSLDFESTFNNAIFVDIVKKQDTLRIYNMHMQSLALTPELGALEQENTKSLVGRLGRAFKKQEDQVELFLEHQAACPYKKIVAGDFNNTVFSYTYNKINGEKTDAFAEQGSGFGQTFIFDIIPLRIDFILSDPEFKVRAFENFDVTYSDHFPIMAILEL</sequence>
<dbReference type="GO" id="GO:0004519">
    <property type="term" value="F:endonuclease activity"/>
    <property type="evidence" value="ECO:0007669"/>
    <property type="project" value="UniProtKB-KW"/>
</dbReference>
<keyword evidence="4" id="KW-0255">Endonuclease</keyword>
<name>A0A1M5XIM5_9FLAO</name>
<evidence type="ECO:0000313" key="6">
    <source>
        <dbReference type="Proteomes" id="UP000290037"/>
    </source>
</evidence>
<dbReference type="AlphaFoldDB" id="A0A1M5XIM5"/>
<dbReference type="STRING" id="573501.SAMN04487999_1530"/>
<reference evidence="5" key="2">
    <citation type="submission" date="2016-11" db="EMBL/GenBank/DDBJ databases">
        <authorList>
            <person name="Varghese N."/>
            <person name="Submissions S."/>
        </authorList>
    </citation>
    <scope>NUCLEOTIDE SEQUENCE [LARGE SCALE GENOMIC DNA]</scope>
    <source>
        <strain evidence="5">DSM 19859</strain>
    </source>
</reference>
<gene>
    <name evidence="3" type="ORF">DSM01_824</name>
    <name evidence="4" type="ORF">SAMN04487999_1530</name>
</gene>
<keyword evidence="4" id="KW-0378">Hydrolase</keyword>
<dbReference type="Proteomes" id="UP000184240">
    <property type="component" value="Unassembled WGS sequence"/>
</dbReference>
<evidence type="ECO:0000259" key="2">
    <source>
        <dbReference type="Pfam" id="PF03372"/>
    </source>
</evidence>
<feature type="transmembrane region" description="Helical" evidence="1">
    <location>
        <begin position="35"/>
        <end position="62"/>
    </location>
</feature>
<keyword evidence="4" id="KW-0269">Exonuclease</keyword>
<reference evidence="4" key="1">
    <citation type="submission" date="2016-11" db="EMBL/GenBank/DDBJ databases">
        <authorList>
            <person name="Jaros S."/>
            <person name="Januszkiewicz K."/>
            <person name="Wedrychowicz H."/>
        </authorList>
    </citation>
    <scope>NUCLEOTIDE SEQUENCE [LARGE SCALE GENOMIC DNA]</scope>
    <source>
        <strain evidence="4">DSM 19859</strain>
    </source>
</reference>
<dbReference type="SUPFAM" id="SSF56219">
    <property type="entry name" value="DNase I-like"/>
    <property type="match status" value="1"/>
</dbReference>
<keyword evidence="1" id="KW-0812">Transmembrane</keyword>
<dbReference type="GO" id="GO:0004527">
    <property type="term" value="F:exonuclease activity"/>
    <property type="evidence" value="ECO:0007669"/>
    <property type="project" value="UniProtKB-KW"/>
</dbReference>
<evidence type="ECO:0000256" key="1">
    <source>
        <dbReference type="SAM" id="Phobius"/>
    </source>
</evidence>
<keyword evidence="4" id="KW-0540">Nuclease</keyword>
<organism evidence="4 5">
    <name type="scientific">Leeuwenhoekiella palythoae</name>
    <dbReference type="NCBI Taxonomy" id="573501"/>
    <lineage>
        <taxon>Bacteria</taxon>
        <taxon>Pseudomonadati</taxon>
        <taxon>Bacteroidota</taxon>
        <taxon>Flavobacteriia</taxon>
        <taxon>Flavobacteriales</taxon>
        <taxon>Flavobacteriaceae</taxon>
        <taxon>Leeuwenhoekiella</taxon>
    </lineage>
</organism>
<dbReference type="Pfam" id="PF03372">
    <property type="entry name" value="Exo_endo_phos"/>
    <property type="match status" value="1"/>
</dbReference>
<dbReference type="OrthoDB" id="635146at2"/>
<dbReference type="EMBL" id="QOVN01000002">
    <property type="protein sequence ID" value="RXG30075.1"/>
    <property type="molecule type" value="Genomic_DNA"/>
</dbReference>
<accession>A0A1M5XIM5</accession>
<evidence type="ECO:0000313" key="4">
    <source>
        <dbReference type="EMBL" id="SHH99725.1"/>
    </source>
</evidence>
<dbReference type="Proteomes" id="UP000290037">
    <property type="component" value="Unassembled WGS sequence"/>
</dbReference>
<evidence type="ECO:0000313" key="5">
    <source>
        <dbReference type="Proteomes" id="UP000184240"/>
    </source>
</evidence>
<dbReference type="InterPro" id="IPR005135">
    <property type="entry name" value="Endo/exonuclease/phosphatase"/>
</dbReference>
<dbReference type="Gene3D" id="3.60.10.10">
    <property type="entry name" value="Endonuclease/exonuclease/phosphatase"/>
    <property type="match status" value="1"/>
</dbReference>